<gene>
    <name evidence="2" type="ORF">EYF80_042953</name>
</gene>
<accession>A0A4Z2G1X8</accession>
<feature type="region of interest" description="Disordered" evidence="1">
    <location>
        <begin position="1"/>
        <end position="24"/>
    </location>
</feature>
<comment type="caution">
    <text evidence="2">The sequence shown here is derived from an EMBL/GenBank/DDBJ whole genome shotgun (WGS) entry which is preliminary data.</text>
</comment>
<sequence length="110" mass="12010">MSAQSAASRTSGGSNAKYSHEDKRGHWSTLCNQGQWSTVGPSQAIADTLSPAHLECNNNKCIATETQKASVKSPDTGGVRRLPDLTWLQRRHLKPDAVVELTCRETSFEL</sequence>
<evidence type="ECO:0000313" key="3">
    <source>
        <dbReference type="Proteomes" id="UP000314294"/>
    </source>
</evidence>
<dbReference type="AlphaFoldDB" id="A0A4Z2G1X8"/>
<keyword evidence="3" id="KW-1185">Reference proteome</keyword>
<evidence type="ECO:0000313" key="2">
    <source>
        <dbReference type="EMBL" id="TNN46854.1"/>
    </source>
</evidence>
<dbReference type="Proteomes" id="UP000314294">
    <property type="component" value="Unassembled WGS sequence"/>
</dbReference>
<feature type="compositionally biased region" description="Polar residues" evidence="1">
    <location>
        <begin position="1"/>
        <end position="17"/>
    </location>
</feature>
<name>A0A4Z2G1X8_9TELE</name>
<evidence type="ECO:0000256" key="1">
    <source>
        <dbReference type="SAM" id="MobiDB-lite"/>
    </source>
</evidence>
<reference evidence="2 3" key="1">
    <citation type="submission" date="2019-03" db="EMBL/GenBank/DDBJ databases">
        <title>First draft genome of Liparis tanakae, snailfish: a comprehensive survey of snailfish specific genes.</title>
        <authorList>
            <person name="Kim W."/>
            <person name="Song I."/>
            <person name="Jeong J.-H."/>
            <person name="Kim D."/>
            <person name="Kim S."/>
            <person name="Ryu S."/>
            <person name="Song J.Y."/>
            <person name="Lee S.K."/>
        </authorList>
    </citation>
    <scope>NUCLEOTIDE SEQUENCE [LARGE SCALE GENOMIC DNA]</scope>
    <source>
        <tissue evidence="2">Muscle</tissue>
    </source>
</reference>
<protein>
    <submittedName>
        <fullName evidence="2">Uncharacterized protein</fullName>
    </submittedName>
</protein>
<organism evidence="2 3">
    <name type="scientific">Liparis tanakae</name>
    <name type="common">Tanaka's snailfish</name>
    <dbReference type="NCBI Taxonomy" id="230148"/>
    <lineage>
        <taxon>Eukaryota</taxon>
        <taxon>Metazoa</taxon>
        <taxon>Chordata</taxon>
        <taxon>Craniata</taxon>
        <taxon>Vertebrata</taxon>
        <taxon>Euteleostomi</taxon>
        <taxon>Actinopterygii</taxon>
        <taxon>Neopterygii</taxon>
        <taxon>Teleostei</taxon>
        <taxon>Neoteleostei</taxon>
        <taxon>Acanthomorphata</taxon>
        <taxon>Eupercaria</taxon>
        <taxon>Perciformes</taxon>
        <taxon>Cottioidei</taxon>
        <taxon>Cottales</taxon>
        <taxon>Liparidae</taxon>
        <taxon>Liparis</taxon>
    </lineage>
</organism>
<dbReference type="EMBL" id="SRLO01000771">
    <property type="protein sequence ID" value="TNN46854.1"/>
    <property type="molecule type" value="Genomic_DNA"/>
</dbReference>
<proteinExistence type="predicted"/>